<dbReference type="InterPro" id="IPR052780">
    <property type="entry name" value="AAA_Catabolism_Regulators"/>
</dbReference>
<protein>
    <recommendedName>
        <fullName evidence="4">Transcription factor domain-containing protein</fullName>
    </recommendedName>
</protein>
<dbReference type="PANTHER" id="PTHR31644">
    <property type="entry name" value="TRANSCRIPTIONAL ACTIVATOR ARO80-RELATED"/>
    <property type="match status" value="1"/>
</dbReference>
<accession>A0ABR0JL65</accession>
<sequence length="767" mass="86209">MSPQTGQHLQANGDSRAARNIGTFKRTYKACHACRVSARTKRMYFSNTSVNKACKDRKSRHQNASRSEETPLSQGFGRPDAASLTDALQDEVVQTVVASSSDAVGLLFGAAGSLDSEGSDEMENQDANDVDAGQSIAGNILCPRLNIPERFLPDILDLWNQHRFVRQGWFTALEAAAYVNAFFTQISPLSPVMDSSYADPANHRRLILQEPLLCCTVLMISSRYHYPSGPGGSVRADYIHGRVWRHIEHLVQRITFGSEKYSIAKSRTLGSIQALLLITDWHPRSLHFPPENDGWDASLAPAVDDSFSPQGCTTEGSKRWREDVFEPAKRSDRLSWMLVGLATTLAHELGVFKPTDDNDSTDTIAMRGSKLRTRRLLYLYATQLSLRLGCTSIYPQEVLQDLAPTSAPNDHTLDQAHRDGEILLSKWIDITRLLTTVVDMFFASRSATMQMLRSTRYVSLVNHFQPLLNSWYNDYTQMTCPSIHESARKILLVDYYYARMFIHSIAVQALVDRISNLSRGDQVWQTHEIWRSKYPQDFASVSEVRDSCSKILMIAVELSDQGVLQYCPVRLYLRIVSASIFLLKSLSLGSREADISASLEALDRCIVSLQKSRADDIHLSSRYATLISRHVQRFRRNFRVKEKAFLPPIATSHRSRPPSPFMSNGANGVRNHEDQQQRQAQDSEPSGYPGNRQRTSPEWSQEVGSGGPEELNFGEYEITEDWLAQPFNPQIAPFGLEYMPAGAGLAVDSLDFLWNISDQSQPLTTKQ</sequence>
<dbReference type="EMBL" id="JAVRRF010000003">
    <property type="protein sequence ID" value="KAK5066682.1"/>
    <property type="molecule type" value="Genomic_DNA"/>
</dbReference>
<proteinExistence type="predicted"/>
<evidence type="ECO:0000256" key="1">
    <source>
        <dbReference type="SAM" id="MobiDB-lite"/>
    </source>
</evidence>
<dbReference type="PANTHER" id="PTHR31644:SF3">
    <property type="entry name" value="ZN(II)2CYS6 TRANSCRIPTION FACTOR (EUROFUNG)"/>
    <property type="match status" value="1"/>
</dbReference>
<feature type="compositionally biased region" description="Polar residues" evidence="1">
    <location>
        <begin position="64"/>
        <end position="73"/>
    </location>
</feature>
<organism evidence="2 3">
    <name type="scientific">Exophiala sideris</name>
    <dbReference type="NCBI Taxonomy" id="1016849"/>
    <lineage>
        <taxon>Eukaryota</taxon>
        <taxon>Fungi</taxon>
        <taxon>Dikarya</taxon>
        <taxon>Ascomycota</taxon>
        <taxon>Pezizomycotina</taxon>
        <taxon>Eurotiomycetes</taxon>
        <taxon>Chaetothyriomycetidae</taxon>
        <taxon>Chaetothyriales</taxon>
        <taxon>Herpotrichiellaceae</taxon>
        <taxon>Exophiala</taxon>
    </lineage>
</organism>
<comment type="caution">
    <text evidence="2">The sequence shown here is derived from an EMBL/GenBank/DDBJ whole genome shotgun (WGS) entry which is preliminary data.</text>
</comment>
<evidence type="ECO:0000313" key="2">
    <source>
        <dbReference type="EMBL" id="KAK5066682.1"/>
    </source>
</evidence>
<gene>
    <name evidence="2" type="ORF">LTR69_002029</name>
</gene>
<reference evidence="2 3" key="1">
    <citation type="submission" date="2023-08" db="EMBL/GenBank/DDBJ databases">
        <title>Black Yeasts Isolated from many extreme environments.</title>
        <authorList>
            <person name="Coleine C."/>
            <person name="Stajich J.E."/>
            <person name="Selbmann L."/>
        </authorList>
    </citation>
    <scope>NUCLEOTIDE SEQUENCE [LARGE SCALE GENOMIC DNA]</scope>
    <source>
        <strain evidence="2 3">CCFEE 6328</strain>
    </source>
</reference>
<keyword evidence="3" id="KW-1185">Reference proteome</keyword>
<dbReference type="CDD" id="cd12148">
    <property type="entry name" value="fungal_TF_MHR"/>
    <property type="match status" value="1"/>
</dbReference>
<feature type="compositionally biased region" description="Polar residues" evidence="1">
    <location>
        <begin position="692"/>
        <end position="703"/>
    </location>
</feature>
<dbReference type="Proteomes" id="UP001345691">
    <property type="component" value="Unassembled WGS sequence"/>
</dbReference>
<evidence type="ECO:0008006" key="4">
    <source>
        <dbReference type="Google" id="ProtNLM"/>
    </source>
</evidence>
<evidence type="ECO:0000313" key="3">
    <source>
        <dbReference type="Proteomes" id="UP001345691"/>
    </source>
</evidence>
<name>A0ABR0JL65_9EURO</name>
<feature type="region of interest" description="Disordered" evidence="1">
    <location>
        <begin position="649"/>
        <end position="711"/>
    </location>
</feature>
<feature type="region of interest" description="Disordered" evidence="1">
    <location>
        <begin position="52"/>
        <end position="80"/>
    </location>
</feature>